<feature type="domain" description="SIAH-type" evidence="13">
    <location>
        <begin position="166"/>
        <end position="224"/>
    </location>
</feature>
<dbReference type="InterPro" id="IPR049548">
    <property type="entry name" value="Sina-like_RING"/>
</dbReference>
<feature type="region of interest" description="Disordered" evidence="12">
    <location>
        <begin position="1"/>
        <end position="101"/>
    </location>
</feature>
<evidence type="ECO:0000256" key="8">
    <source>
        <dbReference type="ARBA" id="ARBA00022786"/>
    </source>
</evidence>
<reference evidence="14 15" key="1">
    <citation type="submission" date="2019-09" db="EMBL/GenBank/DDBJ databases">
        <title>A chromosome-level genome assembly of the Chinese tupelo Nyssa sinensis.</title>
        <authorList>
            <person name="Yang X."/>
            <person name="Kang M."/>
            <person name="Yang Y."/>
            <person name="Xiong H."/>
            <person name="Wang M."/>
            <person name="Zhang Z."/>
            <person name="Wang Z."/>
            <person name="Wu H."/>
            <person name="Ma T."/>
            <person name="Liu J."/>
            <person name="Xi Z."/>
        </authorList>
    </citation>
    <scope>NUCLEOTIDE SEQUENCE [LARGE SCALE GENOMIC DNA]</scope>
    <source>
        <strain evidence="14">J267</strain>
        <tissue evidence="14">Leaf</tissue>
    </source>
</reference>
<evidence type="ECO:0000256" key="5">
    <source>
        <dbReference type="ARBA" id="ARBA00022679"/>
    </source>
</evidence>
<feature type="compositionally biased region" description="Acidic residues" evidence="12">
    <location>
        <begin position="35"/>
        <end position="70"/>
    </location>
</feature>
<dbReference type="PANTHER" id="PTHR46632">
    <property type="entry name" value="E3 UBIQUITIN-PROTEIN LIGASE SINA-LIKE 4"/>
    <property type="match status" value="1"/>
</dbReference>
<dbReference type="GO" id="GO:0016567">
    <property type="term" value="P:protein ubiquitination"/>
    <property type="evidence" value="ECO:0007669"/>
    <property type="project" value="UniProtKB-UniPathway"/>
</dbReference>
<evidence type="ECO:0000256" key="3">
    <source>
        <dbReference type="ARBA" id="ARBA00009119"/>
    </source>
</evidence>
<dbReference type="PROSITE" id="PS51081">
    <property type="entry name" value="ZF_SIAH"/>
    <property type="match status" value="1"/>
</dbReference>
<keyword evidence="7 11" id="KW-0863">Zinc-finger</keyword>
<dbReference type="Pfam" id="PF21361">
    <property type="entry name" value="Sina_ZnF"/>
    <property type="match status" value="1"/>
</dbReference>
<dbReference type="SUPFAM" id="SSF57850">
    <property type="entry name" value="RING/U-box"/>
    <property type="match status" value="1"/>
</dbReference>
<evidence type="ECO:0000256" key="12">
    <source>
        <dbReference type="SAM" id="MobiDB-lite"/>
    </source>
</evidence>
<dbReference type="UniPathway" id="UPA00143"/>
<dbReference type="Pfam" id="PF21362">
    <property type="entry name" value="Sina_RING"/>
    <property type="match status" value="1"/>
</dbReference>
<comment type="pathway">
    <text evidence="2">Protein modification; protein ubiquitination.</text>
</comment>
<comment type="catalytic activity">
    <reaction evidence="1">
        <text>S-ubiquitinyl-[E2 ubiquitin-conjugating enzyme]-L-cysteine + [acceptor protein]-L-lysine = [E2 ubiquitin-conjugating enzyme]-L-cysteine + N(6)-ubiquitinyl-[acceptor protein]-L-lysine.</text>
        <dbReference type="EC" id="2.3.2.27"/>
    </reaction>
</comment>
<dbReference type="Proteomes" id="UP000325577">
    <property type="component" value="Linkage Group LG2"/>
</dbReference>
<gene>
    <name evidence="14" type="ORF">F0562_005434</name>
</gene>
<keyword evidence="9" id="KW-0862">Zinc</keyword>
<protein>
    <recommendedName>
        <fullName evidence="4">RING-type E3 ubiquitin transferase</fullName>
        <ecNumber evidence="4">2.3.2.27</ecNumber>
    </recommendedName>
</protein>
<dbReference type="InterPro" id="IPR013010">
    <property type="entry name" value="Znf_SIAH"/>
</dbReference>
<dbReference type="EMBL" id="CM018043">
    <property type="protein sequence ID" value="KAA8530632.1"/>
    <property type="molecule type" value="Genomic_DNA"/>
</dbReference>
<evidence type="ECO:0000256" key="4">
    <source>
        <dbReference type="ARBA" id="ARBA00012483"/>
    </source>
</evidence>
<sequence>MVRFSVGREDDREGPSNTRSKKQRTTCNVEHLFKEEEESEYEFEGVSTEEEEEEEEEREEEEEEEEEEGDRNEGERMDVGSESNGKGNDRGSVRSNRDGSISLTLTDPDVLDCPICLEALSIPVFQCENGHIACSCCCTKLLNKCPSCSWPIGYNRCRAIENVLESVKVRCSNMKYGCKERLSYSKKLGHEKTCMYAPCSCPLPDCDFVGSSKQLSHHFRTKHSYSATHFRYNCLFPVSLEIEQKHLILQEQSEGIIFILNNGVERIGNVVNVCCIGPRSLKRGFSYDLVVRYEGSSITLRSFTECMPSWLEHLPQKGFLLVPSDYIGSCSQLKLELCIRRHPESPAQI</sequence>
<keyword evidence="15" id="KW-1185">Reference proteome</keyword>
<accession>A0A5J5ALJ4</accession>
<keyword evidence="8" id="KW-0833">Ubl conjugation pathway</keyword>
<evidence type="ECO:0000256" key="2">
    <source>
        <dbReference type="ARBA" id="ARBA00004906"/>
    </source>
</evidence>
<comment type="similarity">
    <text evidence="3">Belongs to the SINA (Seven in absentia) family.</text>
</comment>
<dbReference type="EC" id="2.3.2.27" evidence="4"/>
<dbReference type="GO" id="GO:0061630">
    <property type="term" value="F:ubiquitin protein ligase activity"/>
    <property type="evidence" value="ECO:0007669"/>
    <property type="project" value="UniProtKB-EC"/>
</dbReference>
<evidence type="ECO:0000256" key="6">
    <source>
        <dbReference type="ARBA" id="ARBA00022723"/>
    </source>
</evidence>
<dbReference type="PANTHER" id="PTHR46632:SF16">
    <property type="entry name" value="E3 UBIQUITIN-PROTEIN LIGASE SINA-LIKE 10"/>
    <property type="match status" value="1"/>
</dbReference>
<evidence type="ECO:0000256" key="9">
    <source>
        <dbReference type="ARBA" id="ARBA00022833"/>
    </source>
</evidence>
<name>A0A5J5ALJ4_9ASTE</name>
<proteinExistence type="inferred from homology"/>
<dbReference type="InterPro" id="IPR044286">
    <property type="entry name" value="SINL_plant"/>
</dbReference>
<organism evidence="14 15">
    <name type="scientific">Nyssa sinensis</name>
    <dbReference type="NCBI Taxonomy" id="561372"/>
    <lineage>
        <taxon>Eukaryota</taxon>
        <taxon>Viridiplantae</taxon>
        <taxon>Streptophyta</taxon>
        <taxon>Embryophyta</taxon>
        <taxon>Tracheophyta</taxon>
        <taxon>Spermatophyta</taxon>
        <taxon>Magnoliopsida</taxon>
        <taxon>eudicotyledons</taxon>
        <taxon>Gunneridae</taxon>
        <taxon>Pentapetalae</taxon>
        <taxon>asterids</taxon>
        <taxon>Cornales</taxon>
        <taxon>Nyssaceae</taxon>
        <taxon>Nyssa</taxon>
    </lineage>
</organism>
<evidence type="ECO:0000256" key="11">
    <source>
        <dbReference type="PROSITE-ProRule" id="PRU00455"/>
    </source>
</evidence>
<evidence type="ECO:0000313" key="14">
    <source>
        <dbReference type="EMBL" id="KAA8530632.1"/>
    </source>
</evidence>
<dbReference type="OrthoDB" id="4788989at2759"/>
<keyword evidence="5" id="KW-0808">Transferase</keyword>
<evidence type="ECO:0000256" key="1">
    <source>
        <dbReference type="ARBA" id="ARBA00000900"/>
    </source>
</evidence>
<dbReference type="CDD" id="cd16571">
    <property type="entry name" value="RING-HC_SIAHs"/>
    <property type="match status" value="1"/>
</dbReference>
<evidence type="ECO:0000259" key="13">
    <source>
        <dbReference type="PROSITE" id="PS51081"/>
    </source>
</evidence>
<dbReference type="GO" id="GO:0008270">
    <property type="term" value="F:zinc ion binding"/>
    <property type="evidence" value="ECO:0007669"/>
    <property type="project" value="UniProtKB-KW"/>
</dbReference>
<evidence type="ECO:0000313" key="15">
    <source>
        <dbReference type="Proteomes" id="UP000325577"/>
    </source>
</evidence>
<dbReference type="FunFam" id="3.30.40.10:FF:000041">
    <property type="entry name" value="E3 ubiquitin-protein ligase SINAT3"/>
    <property type="match status" value="1"/>
</dbReference>
<dbReference type="SUPFAM" id="SSF49599">
    <property type="entry name" value="TRAF domain-like"/>
    <property type="match status" value="1"/>
</dbReference>
<evidence type="ECO:0000256" key="7">
    <source>
        <dbReference type="ARBA" id="ARBA00022771"/>
    </source>
</evidence>
<evidence type="ECO:0000256" key="10">
    <source>
        <dbReference type="ARBA" id="ARBA00024004"/>
    </source>
</evidence>
<feature type="compositionally biased region" description="Basic and acidic residues" evidence="12">
    <location>
        <begin position="1"/>
        <end position="14"/>
    </location>
</feature>
<comment type="function">
    <text evidence="10">E3 ubiquitin-protein ligase that mediates ubiquitination and subsequent proteasomal degradation of target proteins. E3 ubiquitin ligases accept ubiquitin from an E2 ubiquitin-conjugating enzyme in the form of a thioester and then directly transfers the ubiquitin to targeted substrates. It probably triggers the ubiquitin-mediated degradation of different substrates.</text>
</comment>
<dbReference type="AlphaFoldDB" id="A0A5J5ALJ4"/>
<dbReference type="InterPro" id="IPR013083">
    <property type="entry name" value="Znf_RING/FYVE/PHD"/>
</dbReference>
<feature type="compositionally biased region" description="Basic and acidic residues" evidence="12">
    <location>
        <begin position="87"/>
        <end position="97"/>
    </location>
</feature>
<dbReference type="Gene3D" id="3.30.40.10">
    <property type="entry name" value="Zinc/RING finger domain, C3HC4 (zinc finger)"/>
    <property type="match status" value="1"/>
</dbReference>
<keyword evidence="6" id="KW-0479">Metal-binding</keyword>